<accession>A0A376B5G3</accession>
<dbReference type="EMBL" id="UFAJ01000191">
    <property type="protein sequence ID" value="SSD59714.1"/>
    <property type="molecule type" value="Genomic_DNA"/>
</dbReference>
<dbReference type="GO" id="GO:0000712">
    <property type="term" value="P:resolution of meiotic recombination intermediates"/>
    <property type="evidence" value="ECO:0007669"/>
    <property type="project" value="UniProtKB-ARBA"/>
</dbReference>
<keyword evidence="5 16" id="KW-0540">Nuclease</keyword>
<feature type="compositionally biased region" description="Low complexity" evidence="17">
    <location>
        <begin position="259"/>
        <end position="271"/>
    </location>
</feature>
<proteinExistence type="inferred from homology"/>
<dbReference type="InterPro" id="IPR011335">
    <property type="entry name" value="Restrct_endonuc-II-like"/>
</dbReference>
<dbReference type="SMART" id="SM00891">
    <property type="entry name" value="ERCC4"/>
    <property type="match status" value="1"/>
</dbReference>
<dbReference type="CDD" id="cd20074">
    <property type="entry name" value="XPF_nuclease_Mus81"/>
    <property type="match status" value="1"/>
</dbReference>
<dbReference type="GO" id="GO:0031573">
    <property type="term" value="P:mitotic intra-S DNA damage checkpoint signaling"/>
    <property type="evidence" value="ECO:0007669"/>
    <property type="project" value="TreeGrafter"/>
</dbReference>
<comment type="cofactor">
    <cofactor evidence="1 16">
        <name>Mg(2+)</name>
        <dbReference type="ChEBI" id="CHEBI:18420"/>
    </cofactor>
</comment>
<evidence type="ECO:0000256" key="14">
    <source>
        <dbReference type="ARBA" id="ARBA00023254"/>
    </source>
</evidence>
<evidence type="ECO:0000256" key="1">
    <source>
        <dbReference type="ARBA" id="ARBA00001946"/>
    </source>
</evidence>
<dbReference type="EC" id="3.1.22.-" evidence="16"/>
<dbReference type="Pfam" id="PF21292">
    <property type="entry name" value="EME1-MUS81_C"/>
    <property type="match status" value="1"/>
</dbReference>
<keyword evidence="10 16" id="KW-0460">Magnesium</keyword>
<gene>
    <name evidence="19" type="ORF">SCODWIG_01475</name>
</gene>
<evidence type="ECO:0000256" key="11">
    <source>
        <dbReference type="ARBA" id="ARBA00023172"/>
    </source>
</evidence>
<evidence type="ECO:0000256" key="13">
    <source>
        <dbReference type="ARBA" id="ARBA00023242"/>
    </source>
</evidence>
<dbReference type="GO" id="GO:0046872">
    <property type="term" value="F:metal ion binding"/>
    <property type="evidence" value="ECO:0007669"/>
    <property type="project" value="UniProtKB-UniRule"/>
</dbReference>
<evidence type="ECO:0000256" key="7">
    <source>
        <dbReference type="ARBA" id="ARBA00022759"/>
    </source>
</evidence>
<dbReference type="FunFam" id="3.40.50.10130:FF:000005">
    <property type="entry name" value="crossover junction endonuclease MUS81 isoform X1"/>
    <property type="match status" value="1"/>
</dbReference>
<evidence type="ECO:0000256" key="17">
    <source>
        <dbReference type="SAM" id="MobiDB-lite"/>
    </source>
</evidence>
<dbReference type="GO" id="GO:0005634">
    <property type="term" value="C:nucleus"/>
    <property type="evidence" value="ECO:0007669"/>
    <property type="project" value="UniProtKB-SubCell"/>
</dbReference>
<dbReference type="GO" id="GO:0008821">
    <property type="term" value="F:crossover junction DNA endonuclease activity"/>
    <property type="evidence" value="ECO:0007669"/>
    <property type="project" value="UniProtKB-UniRule"/>
</dbReference>
<name>A0A376B5G3_9ASCO</name>
<dbReference type="Pfam" id="PF02732">
    <property type="entry name" value="ERCC4"/>
    <property type="match status" value="1"/>
</dbReference>
<dbReference type="AlphaFoldDB" id="A0A376B5G3"/>
<evidence type="ECO:0000256" key="3">
    <source>
        <dbReference type="ARBA" id="ARBA00010015"/>
    </source>
</evidence>
<evidence type="ECO:0000256" key="5">
    <source>
        <dbReference type="ARBA" id="ARBA00022722"/>
    </source>
</evidence>
<keyword evidence="9 16" id="KW-0378">Hydrolase</keyword>
<dbReference type="InterPro" id="IPR047416">
    <property type="entry name" value="XPF_nuclease_Mus81"/>
</dbReference>
<dbReference type="Pfam" id="PF14520">
    <property type="entry name" value="HHH_5"/>
    <property type="match status" value="1"/>
</dbReference>
<dbReference type="FunFam" id="1.10.10.10:FF:000307">
    <property type="entry name" value="Crossover junction endonuclease MUS81"/>
    <property type="match status" value="1"/>
</dbReference>
<evidence type="ECO:0000256" key="10">
    <source>
        <dbReference type="ARBA" id="ARBA00022842"/>
    </source>
</evidence>
<comment type="function">
    <text evidence="15 16">Interacts with EME1 to form a DNA structure-specific endonuclease with substrate preference for branched DNA structures with a 5'-end at the branch nick. Typical substrates include 3'-flap structures, D-loops, replication forks and nicked Holliday junctions. May be required in mitosis for the processing of stalled or collapsed replication fork intermediates. May be required in meiosis for the repair of meiosis-specific double strand breaks subsequent to single-end invasion (SEI).</text>
</comment>
<dbReference type="GO" id="GO:0006308">
    <property type="term" value="P:DNA catabolic process"/>
    <property type="evidence" value="ECO:0007669"/>
    <property type="project" value="UniProtKB-UniRule"/>
</dbReference>
<evidence type="ECO:0000313" key="19">
    <source>
        <dbReference type="EMBL" id="SSD59714.1"/>
    </source>
</evidence>
<dbReference type="InterPro" id="IPR027421">
    <property type="entry name" value="DNA_pol_lamdba_lyase_dom_sf"/>
</dbReference>
<reference evidence="20" key="1">
    <citation type="submission" date="2018-06" db="EMBL/GenBank/DDBJ databases">
        <authorList>
            <person name="Guldener U."/>
        </authorList>
    </citation>
    <scope>NUCLEOTIDE SEQUENCE [LARGE SCALE GENOMIC DNA]</scope>
    <source>
        <strain evidence="20">UTAD17</strain>
    </source>
</reference>
<dbReference type="GO" id="GO:0048257">
    <property type="term" value="F:3'-flap endonuclease activity"/>
    <property type="evidence" value="ECO:0007669"/>
    <property type="project" value="TreeGrafter"/>
</dbReference>
<evidence type="ECO:0000256" key="4">
    <source>
        <dbReference type="ARBA" id="ARBA00017114"/>
    </source>
</evidence>
<dbReference type="GO" id="GO:0048476">
    <property type="term" value="C:Holliday junction resolvase complex"/>
    <property type="evidence" value="ECO:0007669"/>
    <property type="project" value="UniProtKB-UniRule"/>
</dbReference>
<dbReference type="Gene3D" id="3.40.50.10130">
    <property type="match status" value="1"/>
</dbReference>
<evidence type="ECO:0000256" key="15">
    <source>
        <dbReference type="ARBA" id="ARBA00058015"/>
    </source>
</evidence>
<dbReference type="InterPro" id="IPR047417">
    <property type="entry name" value="WHD_MUS81"/>
</dbReference>
<keyword evidence="7 16" id="KW-0255">Endonuclease</keyword>
<dbReference type="PANTHER" id="PTHR13451">
    <property type="entry name" value="CLASS II CROSSOVER JUNCTION ENDONUCLEASE MUS81"/>
    <property type="match status" value="1"/>
</dbReference>
<keyword evidence="20" id="KW-1185">Reference proteome</keyword>
<protein>
    <recommendedName>
        <fullName evidence="4 16">Crossover junction endonuclease MUS81</fullName>
        <ecNumber evidence="16">3.1.22.-</ecNumber>
    </recommendedName>
</protein>
<dbReference type="Gene3D" id="1.10.10.10">
    <property type="entry name" value="Winged helix-like DNA-binding domain superfamily/Winged helix DNA-binding domain"/>
    <property type="match status" value="1"/>
</dbReference>
<comment type="subunit">
    <text evidence="16">Interacts with EME1.</text>
</comment>
<keyword evidence="11 16" id="KW-0233">DNA recombination</keyword>
<dbReference type="VEuPathDB" id="FungiDB:SCODWIG_01475"/>
<evidence type="ECO:0000256" key="2">
    <source>
        <dbReference type="ARBA" id="ARBA00004123"/>
    </source>
</evidence>
<organism evidence="19 20">
    <name type="scientific">Saccharomycodes ludwigii</name>
    <dbReference type="NCBI Taxonomy" id="36035"/>
    <lineage>
        <taxon>Eukaryota</taxon>
        <taxon>Fungi</taxon>
        <taxon>Dikarya</taxon>
        <taxon>Ascomycota</taxon>
        <taxon>Saccharomycotina</taxon>
        <taxon>Saccharomycetes</taxon>
        <taxon>Saccharomycodales</taxon>
        <taxon>Saccharomycodaceae</taxon>
        <taxon>Saccharomycodes</taxon>
    </lineage>
</organism>
<dbReference type="SUPFAM" id="SSF52980">
    <property type="entry name" value="Restriction endonuclease-like"/>
    <property type="match status" value="1"/>
</dbReference>
<dbReference type="InterPro" id="IPR033309">
    <property type="entry name" value="Mus81"/>
</dbReference>
<evidence type="ECO:0000256" key="16">
    <source>
        <dbReference type="RuleBase" id="RU369042"/>
    </source>
</evidence>
<dbReference type="GO" id="GO:0003677">
    <property type="term" value="F:DNA binding"/>
    <property type="evidence" value="ECO:0007669"/>
    <property type="project" value="UniProtKB-UniRule"/>
</dbReference>
<dbReference type="Pfam" id="PF21136">
    <property type="entry name" value="WHD_MUS81"/>
    <property type="match status" value="1"/>
</dbReference>
<evidence type="ECO:0000256" key="12">
    <source>
        <dbReference type="ARBA" id="ARBA00023204"/>
    </source>
</evidence>
<evidence type="ECO:0000256" key="9">
    <source>
        <dbReference type="ARBA" id="ARBA00022801"/>
    </source>
</evidence>
<evidence type="ECO:0000256" key="8">
    <source>
        <dbReference type="ARBA" id="ARBA00022763"/>
    </source>
</evidence>
<sequence length="698" mass="79495">MLLCYKKAMSNLKNYKEPLPDVESLQKVKGIGPNTQRKIKEVLSSEDFHNSDPKSVATLTGVDSSPSTIIGLDKEVDIHVANRKGTSKNKRKILESIEGGMEKEVDNFAVSLDITKKKKRKVSKKRRYVPSKNSGGYAVLLALLSLFFEAKDGATKSEVIDIATNFCSSSFSSNPSANDFYNAWSCTKTLVKHELVLECNGKRKPQRYRLSETGFELALSMKKIDNIVFENESYFNRKLRAEQNTYKQGSKSSTKRKPTSSGSSTSSFSDISENDHVNDKSANTSDEMTANLSDLLSAILKKNTTTTATTLGQVNNKKAWENPISLNRNNSTDLASYTNGHTYNYKKENRPLLRMNTIATETVTEHIDNINDGSILMDHNNPQNIQPLKGFNDQILRARFEGINYQLWEPGSYDIVLYIDQREIKAQNQRDFFSKALRTRGVYNEIKSLNLSDMLWVARHKKTGVECCLNFMIERKRLDDFASSVKDNRFLDQKHRLLETGCQNIFYLVEETTSRPLQHMAGALKTSIWHTIIYSGFHVKRTSNSDDTVAWLVSLHKTIVTYYQDKKILMLSPKSFSKKNEYRETLNKFRNQFERKNSNIECCHKFEHFQEVLGKSSLLTVKELYLRCLLAVKGVSLDKALAIQSEFPTLKSLLMAYRCCKTELEASRLIMDVLKDMPGNKKIGKSLSNIIYKTFGEQ</sequence>
<keyword evidence="8 16" id="KW-0227">DNA damage</keyword>
<dbReference type="Proteomes" id="UP000262825">
    <property type="component" value="Unassembled WGS sequence"/>
</dbReference>
<feature type="domain" description="ERCC4" evidence="18">
    <location>
        <begin position="416"/>
        <end position="513"/>
    </location>
</feature>
<evidence type="ECO:0000313" key="20">
    <source>
        <dbReference type="Proteomes" id="UP000262825"/>
    </source>
</evidence>
<keyword evidence="13 16" id="KW-0539">Nucleus</keyword>
<evidence type="ECO:0000259" key="18">
    <source>
        <dbReference type="SMART" id="SM00891"/>
    </source>
</evidence>
<dbReference type="SUPFAM" id="SSF47802">
    <property type="entry name" value="DNA polymerase beta, N-terminal domain-like"/>
    <property type="match status" value="1"/>
</dbReference>
<dbReference type="Gene3D" id="1.10.150.110">
    <property type="entry name" value="DNA polymerase beta, N-terminal domain-like"/>
    <property type="match status" value="1"/>
</dbReference>
<dbReference type="InterPro" id="IPR036388">
    <property type="entry name" value="WH-like_DNA-bd_sf"/>
</dbReference>
<dbReference type="CDD" id="cd21036">
    <property type="entry name" value="WH_MUS81"/>
    <property type="match status" value="1"/>
</dbReference>
<comment type="subcellular location">
    <subcellularLocation>
        <location evidence="2 16">Nucleus</location>
    </subcellularLocation>
</comment>
<evidence type="ECO:0000256" key="6">
    <source>
        <dbReference type="ARBA" id="ARBA00022723"/>
    </source>
</evidence>
<dbReference type="GO" id="GO:0000727">
    <property type="term" value="P:double-strand break repair via break-induced replication"/>
    <property type="evidence" value="ECO:0007669"/>
    <property type="project" value="UniProtKB-UniRule"/>
</dbReference>
<dbReference type="InterPro" id="IPR042530">
    <property type="entry name" value="EME1/EME2_C"/>
</dbReference>
<keyword evidence="14" id="KW-0469">Meiosis</keyword>
<keyword evidence="12 16" id="KW-0234">DNA repair</keyword>
<dbReference type="PANTHER" id="PTHR13451:SF0">
    <property type="entry name" value="CROSSOVER JUNCTION ENDONUCLEASE MUS81"/>
    <property type="match status" value="1"/>
</dbReference>
<feature type="region of interest" description="Disordered" evidence="17">
    <location>
        <begin position="245"/>
        <end position="284"/>
    </location>
</feature>
<dbReference type="InterPro" id="IPR006166">
    <property type="entry name" value="ERCC4_domain"/>
</dbReference>
<dbReference type="Gene3D" id="1.10.150.670">
    <property type="entry name" value="Crossover junction endonuclease EME1, DNA-binding domain"/>
    <property type="match status" value="1"/>
</dbReference>
<comment type="similarity">
    <text evidence="3 16">Belongs to the XPF family.</text>
</comment>
<keyword evidence="6 16" id="KW-0479">Metal-binding</keyword>